<organism evidence="1 2">
    <name type="scientific">Aspergillus pseudoustus</name>
    <dbReference type="NCBI Taxonomy" id="1810923"/>
    <lineage>
        <taxon>Eukaryota</taxon>
        <taxon>Fungi</taxon>
        <taxon>Dikarya</taxon>
        <taxon>Ascomycota</taxon>
        <taxon>Pezizomycotina</taxon>
        <taxon>Eurotiomycetes</taxon>
        <taxon>Eurotiomycetidae</taxon>
        <taxon>Eurotiales</taxon>
        <taxon>Aspergillaceae</taxon>
        <taxon>Aspergillus</taxon>
        <taxon>Aspergillus subgen. Nidulantes</taxon>
    </lineage>
</organism>
<protein>
    <submittedName>
        <fullName evidence="1">Uncharacterized protein</fullName>
    </submittedName>
</protein>
<evidence type="ECO:0000313" key="2">
    <source>
        <dbReference type="Proteomes" id="UP001610446"/>
    </source>
</evidence>
<proteinExistence type="predicted"/>
<reference evidence="1 2" key="1">
    <citation type="submission" date="2024-07" db="EMBL/GenBank/DDBJ databases">
        <title>Section-level genome sequencing and comparative genomics of Aspergillus sections Usti and Cavernicolus.</title>
        <authorList>
            <consortium name="Lawrence Berkeley National Laboratory"/>
            <person name="Nybo J.L."/>
            <person name="Vesth T.C."/>
            <person name="Theobald S."/>
            <person name="Frisvad J.C."/>
            <person name="Larsen T.O."/>
            <person name="Kjaerboelling I."/>
            <person name="Rothschild-Mancinelli K."/>
            <person name="Lyhne E.K."/>
            <person name="Kogle M.E."/>
            <person name="Barry K."/>
            <person name="Clum A."/>
            <person name="Na H."/>
            <person name="Ledsgaard L."/>
            <person name="Lin J."/>
            <person name="Lipzen A."/>
            <person name="Kuo A."/>
            <person name="Riley R."/>
            <person name="Mondo S."/>
            <person name="Labutti K."/>
            <person name="Haridas S."/>
            <person name="Pangalinan J."/>
            <person name="Salamov A.A."/>
            <person name="Simmons B.A."/>
            <person name="Magnuson J.K."/>
            <person name="Chen J."/>
            <person name="Drula E."/>
            <person name="Henrissat B."/>
            <person name="Wiebenga A."/>
            <person name="Lubbers R.J."/>
            <person name="Gomes A.C."/>
            <person name="Makela M.R."/>
            <person name="Stajich J."/>
            <person name="Grigoriev I.V."/>
            <person name="Mortensen U.H."/>
            <person name="De Vries R.P."/>
            <person name="Baker S.E."/>
            <person name="Andersen M.R."/>
        </authorList>
    </citation>
    <scope>NUCLEOTIDE SEQUENCE [LARGE SCALE GENOMIC DNA]</scope>
    <source>
        <strain evidence="1 2">CBS 123904</strain>
    </source>
</reference>
<comment type="caution">
    <text evidence="1">The sequence shown here is derived from an EMBL/GenBank/DDBJ whole genome shotgun (WGS) entry which is preliminary data.</text>
</comment>
<accession>A0ABR4K2F2</accession>
<keyword evidence="2" id="KW-1185">Reference proteome</keyword>
<dbReference type="EMBL" id="JBFXLU010000064">
    <property type="protein sequence ID" value="KAL2846394.1"/>
    <property type="molecule type" value="Genomic_DNA"/>
</dbReference>
<gene>
    <name evidence="1" type="ORF">BJY01DRAFT_247298</name>
</gene>
<sequence>MPVLASKSRFRLEDIHTLEDALPFIITTEGSFADIGRQVLVEFTKAQARYSKEGNTRNEKTMVEQKARFEEWARRVKLFSEGEDSLDGQCAGKPKLITVMNGRLTFLLNDLKWLNSETAEDMYADPKFDVPLLGTDDPRFENGRKMREVVETRLIAVPQHVANLDYMRKGALRYDGSN</sequence>
<evidence type="ECO:0000313" key="1">
    <source>
        <dbReference type="EMBL" id="KAL2846394.1"/>
    </source>
</evidence>
<name>A0ABR4K2F2_9EURO</name>
<dbReference type="Proteomes" id="UP001610446">
    <property type="component" value="Unassembled WGS sequence"/>
</dbReference>